<accession>A0A239I8J6</accession>
<name>A0A239I8J6_9ACTN</name>
<dbReference type="InterPro" id="IPR049975">
    <property type="entry name" value="SAV_915-like_dom"/>
</dbReference>
<reference evidence="2 3" key="1">
    <citation type="submission" date="2017-06" db="EMBL/GenBank/DDBJ databases">
        <authorList>
            <person name="Kim H.J."/>
            <person name="Triplett B.A."/>
        </authorList>
    </citation>
    <scope>NUCLEOTIDE SEQUENCE [LARGE SCALE GENOMIC DNA]</scope>
    <source>
        <strain evidence="2 3">CGMCC 4.1858</strain>
    </source>
</reference>
<dbReference type="OrthoDB" id="4238227at2"/>
<evidence type="ECO:0000313" key="3">
    <source>
        <dbReference type="Proteomes" id="UP000198280"/>
    </source>
</evidence>
<dbReference type="RefSeq" id="WP_089225626.1">
    <property type="nucleotide sequence ID" value="NZ_FZOF01000010.1"/>
</dbReference>
<evidence type="ECO:0000256" key="1">
    <source>
        <dbReference type="SAM" id="MobiDB-lite"/>
    </source>
</evidence>
<protein>
    <recommendedName>
        <fullName evidence="4">SseB protein N-terminal domain-containing protein</fullName>
    </recommendedName>
</protein>
<feature type="region of interest" description="Disordered" evidence="1">
    <location>
        <begin position="1"/>
        <end position="22"/>
    </location>
</feature>
<feature type="compositionally biased region" description="Acidic residues" evidence="1">
    <location>
        <begin position="1"/>
        <end position="12"/>
    </location>
</feature>
<organism evidence="2 3">
    <name type="scientific">Actinacidiphila glaucinigra</name>
    <dbReference type="NCBI Taxonomy" id="235986"/>
    <lineage>
        <taxon>Bacteria</taxon>
        <taxon>Bacillati</taxon>
        <taxon>Actinomycetota</taxon>
        <taxon>Actinomycetes</taxon>
        <taxon>Kitasatosporales</taxon>
        <taxon>Streptomycetaceae</taxon>
        <taxon>Actinacidiphila</taxon>
    </lineage>
</organism>
<dbReference type="AlphaFoldDB" id="A0A239I8J6"/>
<dbReference type="EMBL" id="FZOF01000010">
    <property type="protein sequence ID" value="SNS89877.1"/>
    <property type="molecule type" value="Genomic_DNA"/>
</dbReference>
<gene>
    <name evidence="2" type="ORF">SAMN05216252_11041</name>
</gene>
<sequence length="136" mass="14424">MTEPVYGEDPEPSDPSPAGRHRETLYVPVRPGPVGCVARMFRTPLGGRTAVGFTTAERLAETLGPDQQWIPLSESALRSLARPLGVTALTVDPQFAAPAVSDVPEETGRRLDPQTLGVLRVTGAVALVDALALWIG</sequence>
<keyword evidence="3" id="KW-1185">Reference proteome</keyword>
<evidence type="ECO:0000313" key="2">
    <source>
        <dbReference type="EMBL" id="SNS89877.1"/>
    </source>
</evidence>
<dbReference type="NCBIfam" id="NF042914">
    <property type="entry name" value="SAV915_dom"/>
    <property type="match status" value="1"/>
</dbReference>
<dbReference type="Proteomes" id="UP000198280">
    <property type="component" value="Unassembled WGS sequence"/>
</dbReference>
<proteinExistence type="predicted"/>
<evidence type="ECO:0008006" key="4">
    <source>
        <dbReference type="Google" id="ProtNLM"/>
    </source>
</evidence>